<gene>
    <name evidence="1" type="ORF">LCGC14_0389300</name>
</gene>
<dbReference type="AlphaFoldDB" id="A0A0F9W8X0"/>
<reference evidence="1" key="1">
    <citation type="journal article" date="2015" name="Nature">
        <title>Complex archaea that bridge the gap between prokaryotes and eukaryotes.</title>
        <authorList>
            <person name="Spang A."/>
            <person name="Saw J.H."/>
            <person name="Jorgensen S.L."/>
            <person name="Zaremba-Niedzwiedzka K."/>
            <person name="Martijn J."/>
            <person name="Lind A.E."/>
            <person name="van Eijk R."/>
            <person name="Schleper C."/>
            <person name="Guy L."/>
            <person name="Ettema T.J."/>
        </authorList>
    </citation>
    <scope>NUCLEOTIDE SEQUENCE</scope>
</reference>
<dbReference type="EMBL" id="LAZR01000324">
    <property type="protein sequence ID" value="KKN74513.1"/>
    <property type="molecule type" value="Genomic_DNA"/>
</dbReference>
<feature type="non-terminal residue" evidence="1">
    <location>
        <position position="1"/>
    </location>
</feature>
<accession>A0A0F9W8X0</accession>
<proteinExistence type="predicted"/>
<evidence type="ECO:0008006" key="2">
    <source>
        <dbReference type="Google" id="ProtNLM"/>
    </source>
</evidence>
<protein>
    <recommendedName>
        <fullName evidence="2">PD-(D/E)XK endonuclease-like domain-containing protein</fullName>
    </recommendedName>
</protein>
<name>A0A0F9W8X0_9ZZZZ</name>
<sequence length="307" mass="34964">GLREYILGLTHSAISPDLHCGGAFAKGLEVSRHALWVRGDSLSDATLRGAWAISDYWGDVDPEPEKHGKPHIKSLVNTVAALYSYFEEYDPNTDGIEPYYYGDGKPAIEFTFAIPMEVNHPVSGEPIIFCGRCDLLGHFNDFFCVVDEKTTTSLGTQWVYKWAMRGQFIGYCYAAQHYGLPISSALIRGIAFQVKEFKHMQVIEQYPQWQIDRWWQEANAKVQHLVDIWNFNCEVYGDTIDSPTFTQFCNSWQHSYGDACDSYGGCPYRKDICTCENPEDWLSEFDIRRWDPLKKNPAVPILVGGNN</sequence>
<comment type="caution">
    <text evidence="1">The sequence shown here is derived from an EMBL/GenBank/DDBJ whole genome shotgun (WGS) entry which is preliminary data.</text>
</comment>
<organism evidence="1">
    <name type="scientific">marine sediment metagenome</name>
    <dbReference type="NCBI Taxonomy" id="412755"/>
    <lineage>
        <taxon>unclassified sequences</taxon>
        <taxon>metagenomes</taxon>
        <taxon>ecological metagenomes</taxon>
    </lineage>
</organism>
<evidence type="ECO:0000313" key="1">
    <source>
        <dbReference type="EMBL" id="KKN74513.1"/>
    </source>
</evidence>